<organism evidence="2 3">
    <name type="scientific">Paenibacillus auburnensis</name>
    <dbReference type="NCBI Taxonomy" id="2905649"/>
    <lineage>
        <taxon>Bacteria</taxon>
        <taxon>Bacillati</taxon>
        <taxon>Bacillota</taxon>
        <taxon>Bacilli</taxon>
        <taxon>Bacillales</taxon>
        <taxon>Paenibacillaceae</taxon>
        <taxon>Paenibacillus</taxon>
    </lineage>
</organism>
<feature type="chain" id="PRO_5046765012" evidence="1">
    <location>
        <begin position="25"/>
        <end position="44"/>
    </location>
</feature>
<evidence type="ECO:0000313" key="3">
    <source>
        <dbReference type="Proteomes" id="UP000838324"/>
    </source>
</evidence>
<name>A0ABM9CGK5_9BACL</name>
<gene>
    <name evidence="2" type="ORF">PAECIP111892_03823</name>
</gene>
<dbReference type="EMBL" id="CAKMMG010000006">
    <property type="protein sequence ID" value="CAH1213259.1"/>
    <property type="molecule type" value="Genomic_DNA"/>
</dbReference>
<keyword evidence="1" id="KW-0732">Signal</keyword>
<evidence type="ECO:0000256" key="1">
    <source>
        <dbReference type="SAM" id="SignalP"/>
    </source>
</evidence>
<accession>A0ABM9CGK5</accession>
<keyword evidence="3" id="KW-1185">Reference proteome</keyword>
<comment type="caution">
    <text evidence="2">The sequence shown here is derived from an EMBL/GenBank/DDBJ whole genome shotgun (WGS) entry which is preliminary data.</text>
</comment>
<proteinExistence type="predicted"/>
<reference evidence="2" key="1">
    <citation type="submission" date="2022-01" db="EMBL/GenBank/DDBJ databases">
        <authorList>
            <person name="Criscuolo A."/>
        </authorList>
    </citation>
    <scope>NUCLEOTIDE SEQUENCE</scope>
    <source>
        <strain evidence="2">CIP111892</strain>
    </source>
</reference>
<sequence length="44" mass="4545">MKRKMALLLSVASIVLLLAVPAYASSSDSIQANVFQPMTHGAGG</sequence>
<feature type="signal peptide" evidence="1">
    <location>
        <begin position="1"/>
        <end position="24"/>
    </location>
</feature>
<evidence type="ECO:0000313" key="2">
    <source>
        <dbReference type="EMBL" id="CAH1213259.1"/>
    </source>
</evidence>
<dbReference type="Proteomes" id="UP000838324">
    <property type="component" value="Unassembled WGS sequence"/>
</dbReference>
<protein>
    <submittedName>
        <fullName evidence="2">Uncharacterized protein</fullName>
    </submittedName>
</protein>